<feature type="signal peptide" evidence="1">
    <location>
        <begin position="1"/>
        <end position="18"/>
    </location>
</feature>
<evidence type="ECO:0000256" key="1">
    <source>
        <dbReference type="SAM" id="SignalP"/>
    </source>
</evidence>
<evidence type="ECO:0000313" key="3">
    <source>
        <dbReference type="Proteomes" id="UP001165082"/>
    </source>
</evidence>
<keyword evidence="3" id="KW-1185">Reference proteome</keyword>
<dbReference type="Gene3D" id="3.40.1500.20">
    <property type="match status" value="1"/>
</dbReference>
<accession>A0A9W6Z6Y0</accession>
<organism evidence="2 3">
    <name type="scientific">Triparma retinervis</name>
    <dbReference type="NCBI Taxonomy" id="2557542"/>
    <lineage>
        <taxon>Eukaryota</taxon>
        <taxon>Sar</taxon>
        <taxon>Stramenopiles</taxon>
        <taxon>Ochrophyta</taxon>
        <taxon>Bolidophyceae</taxon>
        <taxon>Parmales</taxon>
        <taxon>Triparmaceae</taxon>
        <taxon>Triparma</taxon>
    </lineage>
</organism>
<name>A0A9W6Z6Y0_9STRA</name>
<evidence type="ECO:0000313" key="2">
    <source>
        <dbReference type="EMBL" id="GMH46796.1"/>
    </source>
</evidence>
<dbReference type="AlphaFoldDB" id="A0A9W6Z6Y0"/>
<protein>
    <submittedName>
        <fullName evidence="2">Uncharacterized protein</fullName>
    </submittedName>
</protein>
<dbReference type="OrthoDB" id="202051at2759"/>
<dbReference type="Proteomes" id="UP001165082">
    <property type="component" value="Unassembled WGS sequence"/>
</dbReference>
<gene>
    <name evidence="2" type="ORF">TrRE_jg2974</name>
</gene>
<reference evidence="2" key="1">
    <citation type="submission" date="2022-07" db="EMBL/GenBank/DDBJ databases">
        <title>Genome analysis of Parmales, a sister group of diatoms, reveals the evolutionary specialization of diatoms from phago-mixotrophs to photoautotrophs.</title>
        <authorList>
            <person name="Ban H."/>
            <person name="Sato S."/>
            <person name="Yoshikawa S."/>
            <person name="Kazumasa Y."/>
            <person name="Nakamura Y."/>
            <person name="Ichinomiya M."/>
            <person name="Saitoh K."/>
            <person name="Sato N."/>
            <person name="Blanc-Mathieu R."/>
            <person name="Endo H."/>
            <person name="Kuwata A."/>
            <person name="Ogata H."/>
        </authorList>
    </citation>
    <scope>NUCLEOTIDE SEQUENCE</scope>
</reference>
<feature type="chain" id="PRO_5040961262" evidence="1">
    <location>
        <begin position="19"/>
        <end position="274"/>
    </location>
</feature>
<keyword evidence="1" id="KW-0732">Signal</keyword>
<dbReference type="EMBL" id="BRXZ01000540">
    <property type="protein sequence ID" value="GMH46796.1"/>
    <property type="molecule type" value="Genomic_DNA"/>
</dbReference>
<comment type="caution">
    <text evidence="2">The sequence shown here is derived from an EMBL/GenBank/DDBJ whole genome shotgun (WGS) entry which is preliminary data.</text>
</comment>
<sequence length="274" mass="29702">MSLLLAALLLLHFSLSRAFVATSATRSCNYVSPVDVSRCCLSATLADLQDSLLEKVTAQTPLKSTDFAEAFGASEYGQFYDEVSPQHLTGVTKYTIGSTHSLDVWMGPSNDIPNSLLSFGEEEGGGTFFLMCDMVTRGATPIGSDPQMIDKYYTPAMAWAASASSLGKSLPPPSSFNSRLVSSPLRVSVGDLSFEDVERLANEHVDRWCSYVEDCQPIAARLRGGFNARDDKLRQYFYRGKVEEYTALFGEEEGRTMAAISTGPISEAYVGGGS</sequence>
<proteinExistence type="predicted"/>